<sequence>MSTIWFIITLIVVGLIAGAIARLVVPGTQSMSIGATIVLGIIGSFVAGAIGALISGQGFELSPAGIIGSIIGAIVVLLIYIAVRRRSAA</sequence>
<proteinExistence type="inferred from homology"/>
<dbReference type="InterPro" id="IPR007341">
    <property type="entry name" value="Transgly_assoc"/>
</dbReference>
<evidence type="ECO:0000256" key="1">
    <source>
        <dbReference type="ARBA" id="ARBA00004651"/>
    </source>
</evidence>
<evidence type="ECO:0000313" key="8">
    <source>
        <dbReference type="EMBL" id="MFD1721444.1"/>
    </source>
</evidence>
<keyword evidence="5 7" id="KW-1133">Transmembrane helix</keyword>
<evidence type="ECO:0000256" key="7">
    <source>
        <dbReference type="SAM" id="Phobius"/>
    </source>
</evidence>
<keyword evidence="4 7" id="KW-0812">Transmembrane</keyword>
<evidence type="ECO:0000313" key="9">
    <source>
        <dbReference type="Proteomes" id="UP001597347"/>
    </source>
</evidence>
<gene>
    <name evidence="8" type="ORF">ACFSBI_07775</name>
</gene>
<evidence type="ECO:0000256" key="6">
    <source>
        <dbReference type="ARBA" id="ARBA00023136"/>
    </source>
</evidence>
<dbReference type="PANTHER" id="PTHR33884">
    <property type="entry name" value="UPF0410 PROTEIN YMGE"/>
    <property type="match status" value="1"/>
</dbReference>
<evidence type="ECO:0000256" key="4">
    <source>
        <dbReference type="ARBA" id="ARBA00022692"/>
    </source>
</evidence>
<evidence type="ECO:0000256" key="3">
    <source>
        <dbReference type="ARBA" id="ARBA00022475"/>
    </source>
</evidence>
<evidence type="ECO:0000256" key="5">
    <source>
        <dbReference type="ARBA" id="ARBA00022989"/>
    </source>
</evidence>
<organism evidence="8 9">
    <name type="scientific">Amnibacterium endophyticum</name>
    <dbReference type="NCBI Taxonomy" id="2109337"/>
    <lineage>
        <taxon>Bacteria</taxon>
        <taxon>Bacillati</taxon>
        <taxon>Actinomycetota</taxon>
        <taxon>Actinomycetes</taxon>
        <taxon>Micrococcales</taxon>
        <taxon>Microbacteriaceae</taxon>
        <taxon>Amnibacterium</taxon>
    </lineage>
</organism>
<comment type="subcellular location">
    <subcellularLocation>
        <location evidence="1">Cell membrane</location>
        <topology evidence="1">Multi-pass membrane protein</topology>
    </subcellularLocation>
</comment>
<dbReference type="Pfam" id="PF04226">
    <property type="entry name" value="Transgly_assoc"/>
    <property type="match status" value="1"/>
</dbReference>
<keyword evidence="9" id="KW-1185">Reference proteome</keyword>
<evidence type="ECO:0000256" key="2">
    <source>
        <dbReference type="ARBA" id="ARBA00011006"/>
    </source>
</evidence>
<keyword evidence="6 7" id="KW-0472">Membrane</keyword>
<name>A0ABW4LE52_9MICO</name>
<comment type="similarity">
    <text evidence="2">Belongs to the UPF0410 family.</text>
</comment>
<feature type="transmembrane region" description="Helical" evidence="7">
    <location>
        <begin position="6"/>
        <end position="25"/>
    </location>
</feature>
<feature type="transmembrane region" description="Helical" evidence="7">
    <location>
        <begin position="61"/>
        <end position="83"/>
    </location>
</feature>
<feature type="transmembrane region" description="Helical" evidence="7">
    <location>
        <begin position="37"/>
        <end position="55"/>
    </location>
</feature>
<reference evidence="9" key="1">
    <citation type="journal article" date="2019" name="Int. J. Syst. Evol. Microbiol.">
        <title>The Global Catalogue of Microorganisms (GCM) 10K type strain sequencing project: providing services to taxonomists for standard genome sequencing and annotation.</title>
        <authorList>
            <consortium name="The Broad Institute Genomics Platform"/>
            <consortium name="The Broad Institute Genome Sequencing Center for Infectious Disease"/>
            <person name="Wu L."/>
            <person name="Ma J."/>
        </authorList>
    </citation>
    <scope>NUCLEOTIDE SEQUENCE [LARGE SCALE GENOMIC DNA]</scope>
    <source>
        <strain evidence="9">CGMCC 1.12471</strain>
    </source>
</reference>
<comment type="caution">
    <text evidence="8">The sequence shown here is derived from an EMBL/GenBank/DDBJ whole genome shotgun (WGS) entry which is preliminary data.</text>
</comment>
<protein>
    <submittedName>
        <fullName evidence="8">GlsB/YeaQ/YmgE family stress response membrane protein</fullName>
    </submittedName>
</protein>
<dbReference type="PANTHER" id="PTHR33884:SF3">
    <property type="entry name" value="UPF0410 PROTEIN YMGE"/>
    <property type="match status" value="1"/>
</dbReference>
<keyword evidence="3" id="KW-1003">Cell membrane</keyword>
<dbReference type="EMBL" id="JBHUEA010000009">
    <property type="protein sequence ID" value="MFD1721444.1"/>
    <property type="molecule type" value="Genomic_DNA"/>
</dbReference>
<accession>A0ABW4LE52</accession>
<dbReference type="Proteomes" id="UP001597347">
    <property type="component" value="Unassembled WGS sequence"/>
</dbReference>
<dbReference type="RefSeq" id="WP_377933677.1">
    <property type="nucleotide sequence ID" value="NZ_JBHUEA010000009.1"/>
</dbReference>